<dbReference type="GO" id="GO:0003677">
    <property type="term" value="F:DNA binding"/>
    <property type="evidence" value="ECO:0007669"/>
    <property type="project" value="InterPro"/>
</dbReference>
<accession>A0AAU9YZD0</accession>
<reference evidence="2" key="1">
    <citation type="submission" date="2022-06" db="EMBL/GenBank/DDBJ databases">
        <authorList>
            <person name="Andreotti S."/>
            <person name="Wyler E."/>
        </authorList>
    </citation>
    <scope>NUCLEOTIDE SEQUENCE</scope>
</reference>
<name>A0AAU9YZD0_PHORO</name>
<keyword evidence="3" id="KW-1185">Reference proteome</keyword>
<comment type="caution">
    <text evidence="2">The sequence shown here is derived from an EMBL/GenBank/DDBJ whole genome shotgun (WGS) entry which is preliminary data.</text>
</comment>
<proteinExistence type="predicted"/>
<feature type="region of interest" description="Disordered" evidence="1">
    <location>
        <begin position="66"/>
        <end position="101"/>
    </location>
</feature>
<sequence>MDHPRKFEHEDSNYQTLRVDASLEEAKAKPPVINIRGGGDGGDQIWSKLDLGVAAGESSDFGFLGVGVPGTKNDEDNKGYGGQDQDQPTLEASAGMPQLQDDNDLSEICSAFSGLQLRELERIFQRTQFPNVFVRKELGVPVNVEAEAEPGEPEDEVSE</sequence>
<protein>
    <submittedName>
        <fullName evidence="2">Gm9 protein</fullName>
    </submittedName>
</protein>
<dbReference type="Proteomes" id="UP001152836">
    <property type="component" value="Unassembled WGS sequence"/>
</dbReference>
<dbReference type="Gene3D" id="1.10.10.60">
    <property type="entry name" value="Homeodomain-like"/>
    <property type="match status" value="1"/>
</dbReference>
<evidence type="ECO:0000256" key="1">
    <source>
        <dbReference type="SAM" id="MobiDB-lite"/>
    </source>
</evidence>
<dbReference type="InterPro" id="IPR001356">
    <property type="entry name" value="HD"/>
</dbReference>
<dbReference type="EMBL" id="CALSGD010000664">
    <property type="protein sequence ID" value="CAH6779930.1"/>
    <property type="molecule type" value="Genomic_DNA"/>
</dbReference>
<evidence type="ECO:0000313" key="2">
    <source>
        <dbReference type="EMBL" id="CAH6779930.1"/>
    </source>
</evidence>
<dbReference type="CDD" id="cd00086">
    <property type="entry name" value="homeodomain"/>
    <property type="match status" value="1"/>
</dbReference>
<evidence type="ECO:0000313" key="3">
    <source>
        <dbReference type="Proteomes" id="UP001152836"/>
    </source>
</evidence>
<gene>
    <name evidence="2" type="primary">Gm9</name>
    <name evidence="2" type="ORF">PHOROB_LOCUS3382</name>
</gene>
<dbReference type="SUPFAM" id="SSF46689">
    <property type="entry name" value="Homeodomain-like"/>
    <property type="match status" value="1"/>
</dbReference>
<organism evidence="2 3">
    <name type="scientific">Phodopus roborovskii</name>
    <name type="common">Roborovski's desert hamster</name>
    <name type="synonym">Cricetulus roborovskii</name>
    <dbReference type="NCBI Taxonomy" id="109678"/>
    <lineage>
        <taxon>Eukaryota</taxon>
        <taxon>Metazoa</taxon>
        <taxon>Chordata</taxon>
        <taxon>Craniata</taxon>
        <taxon>Vertebrata</taxon>
        <taxon>Euteleostomi</taxon>
        <taxon>Mammalia</taxon>
        <taxon>Eutheria</taxon>
        <taxon>Euarchontoglires</taxon>
        <taxon>Glires</taxon>
        <taxon>Rodentia</taxon>
        <taxon>Myomorpha</taxon>
        <taxon>Muroidea</taxon>
        <taxon>Cricetidae</taxon>
        <taxon>Cricetinae</taxon>
        <taxon>Phodopus</taxon>
    </lineage>
</organism>
<dbReference type="AlphaFoldDB" id="A0AAU9YZD0"/>
<dbReference type="InterPro" id="IPR009057">
    <property type="entry name" value="Homeodomain-like_sf"/>
</dbReference>